<name>A0A1J4P389_9ACTN</name>
<protein>
    <submittedName>
        <fullName evidence="2">DNA repair protein RadA</fullName>
    </submittedName>
</protein>
<organism evidence="2 3">
    <name type="scientific">Streptomyces mangrovisoli</name>
    <dbReference type="NCBI Taxonomy" id="1428628"/>
    <lineage>
        <taxon>Bacteria</taxon>
        <taxon>Bacillati</taxon>
        <taxon>Actinomycetota</taxon>
        <taxon>Actinomycetes</taxon>
        <taxon>Kitasatosporales</taxon>
        <taxon>Streptomycetaceae</taxon>
        <taxon>Streptomyces</taxon>
    </lineage>
</organism>
<dbReference type="Proteomes" id="UP000034196">
    <property type="component" value="Unassembled WGS sequence"/>
</dbReference>
<dbReference type="Pfam" id="PF13481">
    <property type="entry name" value="AAA_25"/>
    <property type="match status" value="1"/>
</dbReference>
<dbReference type="SUPFAM" id="SSF52540">
    <property type="entry name" value="P-loop containing nucleoside triphosphate hydrolases"/>
    <property type="match status" value="1"/>
</dbReference>
<sequence>MSANPIPPLHLYSVPSDPQPAPTAPPKRERPRTAWTADQLMAANFPEPKWAVPGILAEGVSLLAGPPKVGKSWLSLGLGLSVAAGGTAFGSVPVQGGPVLYLALEDTPRRLQTRMGKLLGGQPAPAGLTLVTECPPFPQGGTEAIAQWLERNPDARMVVIDVFAKMRGQSPSGVSAYDADYVAVGYAKRLADHYGVAVVLVHHVRKAGSEDFLTEVSGTNGIAGAADATLVLKRARGQADGILHVTGRDVDEAEYALSFQPASGAWHLLDGPVSDHTVGDTRATILRHVRAHPGAKPKDMASELPNVDLDTIRRTCNRMADAGQLTKDPSGRYYQDTGTRTQGTQEVSALSGCPVTPSDRHKHPGQSEMELSGLSGADEAEGMAG</sequence>
<dbReference type="AlphaFoldDB" id="A0A1J4P389"/>
<evidence type="ECO:0000256" key="1">
    <source>
        <dbReference type="SAM" id="MobiDB-lite"/>
    </source>
</evidence>
<accession>A0A1J4P389</accession>
<dbReference type="EMBL" id="LAVA02000007">
    <property type="protein sequence ID" value="OIJ69225.1"/>
    <property type="molecule type" value="Genomic_DNA"/>
</dbReference>
<dbReference type="OrthoDB" id="9775547at2"/>
<reference evidence="2" key="1">
    <citation type="submission" date="2016-10" db="EMBL/GenBank/DDBJ databases">
        <title>Genome sequence of Streptomyces mangrovisoli MUSC 149.</title>
        <authorList>
            <person name="Lee L.-H."/>
            <person name="Ser H.-L."/>
        </authorList>
    </citation>
    <scope>NUCLEOTIDE SEQUENCE [LARGE SCALE GENOMIC DNA]</scope>
    <source>
        <strain evidence="2">MUSC 149</strain>
    </source>
</reference>
<evidence type="ECO:0000313" key="2">
    <source>
        <dbReference type="EMBL" id="OIJ69225.1"/>
    </source>
</evidence>
<feature type="region of interest" description="Disordered" evidence="1">
    <location>
        <begin position="320"/>
        <end position="385"/>
    </location>
</feature>
<dbReference type="STRING" id="1428628.WN71_003980"/>
<keyword evidence="3" id="KW-1185">Reference proteome</keyword>
<proteinExistence type="predicted"/>
<evidence type="ECO:0000313" key="3">
    <source>
        <dbReference type="Proteomes" id="UP000034196"/>
    </source>
</evidence>
<gene>
    <name evidence="2" type="ORF">WN71_003980</name>
</gene>
<dbReference type="InterPro" id="IPR027417">
    <property type="entry name" value="P-loop_NTPase"/>
</dbReference>
<dbReference type="Gene3D" id="3.40.50.300">
    <property type="entry name" value="P-loop containing nucleotide triphosphate hydrolases"/>
    <property type="match status" value="1"/>
</dbReference>
<comment type="caution">
    <text evidence="2">The sequence shown here is derived from an EMBL/GenBank/DDBJ whole genome shotgun (WGS) entry which is preliminary data.</text>
</comment>
<feature type="compositionally biased region" description="Polar residues" evidence="1">
    <location>
        <begin position="336"/>
        <end position="348"/>
    </location>
</feature>
<dbReference type="RefSeq" id="WP_052743077.1">
    <property type="nucleotide sequence ID" value="NZ_LAVA02000007.1"/>
</dbReference>
<feature type="region of interest" description="Disordered" evidence="1">
    <location>
        <begin position="1"/>
        <end position="32"/>
    </location>
</feature>